<dbReference type="GO" id="GO:0016787">
    <property type="term" value="F:hydrolase activity"/>
    <property type="evidence" value="ECO:0007669"/>
    <property type="project" value="UniProtKB-KW"/>
</dbReference>
<dbReference type="PANTHER" id="PTHR48098:SF1">
    <property type="entry name" value="DIACYLGLYCEROL ACYLTRANSFERASE_MYCOLYLTRANSFERASE AG85A"/>
    <property type="match status" value="1"/>
</dbReference>
<dbReference type="SUPFAM" id="SSF53474">
    <property type="entry name" value="alpha/beta-Hydrolases"/>
    <property type="match status" value="1"/>
</dbReference>
<dbReference type="PANTHER" id="PTHR48098">
    <property type="entry name" value="ENTEROCHELIN ESTERASE-RELATED"/>
    <property type="match status" value="1"/>
</dbReference>
<keyword evidence="2" id="KW-0378">Hydrolase</keyword>
<reference evidence="3" key="1">
    <citation type="journal article" date="2019" name="Int. J. Syst. Evol. Microbiol.">
        <title>The Global Catalogue of Microorganisms (GCM) 10K type strain sequencing project: providing services to taxonomists for standard genome sequencing and annotation.</title>
        <authorList>
            <consortium name="The Broad Institute Genomics Platform"/>
            <consortium name="The Broad Institute Genome Sequencing Center for Infectious Disease"/>
            <person name="Wu L."/>
            <person name="Ma J."/>
        </authorList>
    </citation>
    <scope>NUCLEOTIDE SEQUENCE [LARGE SCALE GENOMIC DNA]</scope>
    <source>
        <strain evidence="3">JCM 6833</strain>
    </source>
</reference>
<feature type="chain" id="PRO_5047324044" evidence="1">
    <location>
        <begin position="36"/>
        <end position="365"/>
    </location>
</feature>
<keyword evidence="1" id="KW-0732">Signal</keyword>
<comment type="caution">
    <text evidence="2">The sequence shown here is derived from an EMBL/GenBank/DDBJ whole genome shotgun (WGS) entry which is preliminary data.</text>
</comment>
<dbReference type="EMBL" id="BAAATD010000002">
    <property type="protein sequence ID" value="GAA2583004.1"/>
    <property type="molecule type" value="Genomic_DNA"/>
</dbReference>
<name>A0ABP6BR60_9ACTN</name>
<dbReference type="Gene3D" id="3.40.50.1820">
    <property type="entry name" value="alpha/beta hydrolase"/>
    <property type="match status" value="1"/>
</dbReference>
<dbReference type="InterPro" id="IPR050583">
    <property type="entry name" value="Mycobacterial_A85_antigen"/>
</dbReference>
<sequence length="365" mass="38583">MGTSKPRSPARTAVLTALILGAALSPVPSAPSAAAAVPVPASASASASASKTTAATVPADDGARIVDETWLDASTVDLSVQSPAVAQTVKVRVRVPQGWQRDSARTWPVVFALGGGDSADTQATWMERTDIEDVAAQWDALVVMPDPGQAGFTDWYNYGAFGVPAWETFHTTELRQLVERNLRGGDDRAAIGLSTGGHGALTMAGRHPGLFRYAASYSGVLHITMPGIDSQLLLLNLPAGDAFRIWGVPWLHSANWRANNPYDLAAKLRGTGLYVSSGTTGDRGPLDPTDLSLPEAIRARLVGGISEQLTGLTSSAFVGRLRSLGIPVTANLYGDGWHQWAYWNREMKASWPLVMQAVGGKKVTG</sequence>
<dbReference type="RefSeq" id="WP_344538952.1">
    <property type="nucleotide sequence ID" value="NZ_BAAATD010000002.1"/>
</dbReference>
<proteinExistence type="predicted"/>
<evidence type="ECO:0000313" key="3">
    <source>
        <dbReference type="Proteomes" id="UP001501509"/>
    </source>
</evidence>
<dbReference type="InterPro" id="IPR000801">
    <property type="entry name" value="Esterase-like"/>
</dbReference>
<dbReference type="Proteomes" id="UP001501509">
    <property type="component" value="Unassembled WGS sequence"/>
</dbReference>
<accession>A0ABP6BR60</accession>
<gene>
    <name evidence="2" type="ORF">GCM10010411_14570</name>
</gene>
<dbReference type="Pfam" id="PF00756">
    <property type="entry name" value="Esterase"/>
    <property type="match status" value="1"/>
</dbReference>
<organism evidence="2 3">
    <name type="scientific">Actinomadura fulvescens</name>
    <dbReference type="NCBI Taxonomy" id="46160"/>
    <lineage>
        <taxon>Bacteria</taxon>
        <taxon>Bacillati</taxon>
        <taxon>Actinomycetota</taxon>
        <taxon>Actinomycetes</taxon>
        <taxon>Streptosporangiales</taxon>
        <taxon>Thermomonosporaceae</taxon>
        <taxon>Actinomadura</taxon>
    </lineage>
</organism>
<protein>
    <submittedName>
        <fullName evidence="2">Alpha/beta hydrolase family protein</fullName>
    </submittedName>
</protein>
<keyword evidence="3" id="KW-1185">Reference proteome</keyword>
<evidence type="ECO:0000313" key="2">
    <source>
        <dbReference type="EMBL" id="GAA2583004.1"/>
    </source>
</evidence>
<evidence type="ECO:0000256" key="1">
    <source>
        <dbReference type="SAM" id="SignalP"/>
    </source>
</evidence>
<feature type="signal peptide" evidence="1">
    <location>
        <begin position="1"/>
        <end position="35"/>
    </location>
</feature>
<dbReference type="InterPro" id="IPR029058">
    <property type="entry name" value="AB_hydrolase_fold"/>
</dbReference>